<accession>A0A060UWZ6</accession>
<protein>
    <recommendedName>
        <fullName evidence="2 3">Single-stranded DNA-binding protein</fullName>
        <shortName evidence="2">SSB</shortName>
    </recommendedName>
</protein>
<reference evidence="4" key="2">
    <citation type="submission" date="2014-07" db="EMBL/GenBank/DDBJ databases">
        <title>Initial genome analysis of the psychrotolerant acidophile Acidithiobacillus ferrivorans CF27: insights into iron and sulfur oxidation pathways and into biofilm formation.</title>
        <authorList>
            <person name="Talla E."/>
            <person name="Hedrich S."/>
            <person name="Mangenot S."/>
            <person name="Ji B."/>
            <person name="Johnson D.B."/>
            <person name="Barbe V."/>
            <person name="Bonnefoy V."/>
        </authorList>
    </citation>
    <scope>NUCLEOTIDE SEQUENCE [LARGE SCALE GENOMIC DNA]</scope>
    <source>
        <strain evidence="4">CF27</strain>
    </source>
</reference>
<gene>
    <name evidence="4" type="primary">ssb</name>
    <name evidence="6" type="ORF">AFERRI_40099</name>
    <name evidence="4" type="ORF">AFERRI_480004</name>
    <name evidence="5" type="ORF">B7Z70_12010</name>
</gene>
<evidence type="ECO:0000256" key="3">
    <source>
        <dbReference type="PIRNR" id="PIRNR002070"/>
    </source>
</evidence>
<evidence type="ECO:0000313" key="5">
    <source>
        <dbReference type="EMBL" id="OYV74405.1"/>
    </source>
</evidence>
<dbReference type="Proteomes" id="UP000216779">
    <property type="component" value="Unassembled WGS sequence"/>
</dbReference>
<reference evidence="6 7" key="4">
    <citation type="submission" date="2017-03" db="EMBL/GenBank/DDBJ databases">
        <authorList>
            <person name="Regsiter A."/>
            <person name="William W."/>
        </authorList>
    </citation>
    <scope>NUCLEOTIDE SEQUENCE [LARGE SCALE GENOMIC DNA]</scope>
    <source>
        <strain evidence="6">PRJEB5721</strain>
    </source>
</reference>
<evidence type="ECO:0000313" key="4">
    <source>
        <dbReference type="EMBL" id="CDQ11014.1"/>
    </source>
</evidence>
<sequence length="125" mass="14039">MFSKNNAEVIGFLGNDPEVRYSPSGNGVANLRVATSERRKNKDGDYEDHTEWHAVVVLGKQVEHVAKLRKGAYILVEGRLQTRKWQDKEGADRYTTEIVANRVGFLEKKSATDADNEPASEEEGF</sequence>
<keyword evidence="7" id="KW-1185">Reference proteome</keyword>
<keyword evidence="1 2" id="KW-0238">DNA-binding</keyword>
<dbReference type="GO" id="GO:0003697">
    <property type="term" value="F:single-stranded DNA binding"/>
    <property type="evidence" value="ECO:0007669"/>
    <property type="project" value="UniProtKB-UniRule"/>
</dbReference>
<dbReference type="GO" id="GO:0006260">
    <property type="term" value="P:DNA replication"/>
    <property type="evidence" value="ECO:0007669"/>
    <property type="project" value="InterPro"/>
</dbReference>
<organism evidence="4">
    <name type="scientific">Acidithiobacillus ferrivorans</name>
    <dbReference type="NCBI Taxonomy" id="160808"/>
    <lineage>
        <taxon>Bacteria</taxon>
        <taxon>Pseudomonadati</taxon>
        <taxon>Pseudomonadota</taxon>
        <taxon>Acidithiobacillia</taxon>
        <taxon>Acidithiobacillales</taxon>
        <taxon>Acidithiobacillaceae</taxon>
        <taxon>Acidithiobacillus</taxon>
    </lineage>
</organism>
<dbReference type="EMBL" id="LT841305">
    <property type="protein sequence ID" value="SMH66750.1"/>
    <property type="molecule type" value="Genomic_DNA"/>
</dbReference>
<evidence type="ECO:0000313" key="8">
    <source>
        <dbReference type="Proteomes" id="UP000216779"/>
    </source>
</evidence>
<name>A0A060UWZ6_9PROT</name>
<dbReference type="InterPro" id="IPR000424">
    <property type="entry name" value="Primosome_PriB/ssb"/>
</dbReference>
<dbReference type="Gene3D" id="2.40.50.140">
    <property type="entry name" value="Nucleic acid-binding proteins"/>
    <property type="match status" value="1"/>
</dbReference>
<dbReference type="InterPro" id="IPR012340">
    <property type="entry name" value="NA-bd_OB-fold"/>
</dbReference>
<dbReference type="PIRSF" id="PIRSF002070">
    <property type="entry name" value="SSB"/>
    <property type="match status" value="1"/>
</dbReference>
<dbReference type="CDD" id="cd04496">
    <property type="entry name" value="SSB_OBF"/>
    <property type="match status" value="1"/>
</dbReference>
<dbReference type="Pfam" id="PF00436">
    <property type="entry name" value="SSB"/>
    <property type="match status" value="1"/>
</dbReference>
<evidence type="ECO:0000313" key="6">
    <source>
        <dbReference type="EMBL" id="SMH66750.1"/>
    </source>
</evidence>
<comment type="caution">
    <text evidence="2">Lacks conserved residue(s) required for the propagation of feature annotation.</text>
</comment>
<proteinExistence type="inferred from homology"/>
<dbReference type="SUPFAM" id="SSF50249">
    <property type="entry name" value="Nucleic acid-binding proteins"/>
    <property type="match status" value="1"/>
</dbReference>
<dbReference type="EMBL" id="NCBC01000571">
    <property type="protein sequence ID" value="OYV74405.1"/>
    <property type="molecule type" value="Genomic_DNA"/>
</dbReference>
<dbReference type="PANTHER" id="PTHR10302:SF27">
    <property type="entry name" value="SINGLE-STRANDED DNA-BINDING PROTEIN"/>
    <property type="match status" value="1"/>
</dbReference>
<dbReference type="AlphaFoldDB" id="A0A060UWZ6"/>
<evidence type="ECO:0000256" key="2">
    <source>
        <dbReference type="HAMAP-Rule" id="MF_00984"/>
    </source>
</evidence>
<evidence type="ECO:0000256" key="1">
    <source>
        <dbReference type="ARBA" id="ARBA00023125"/>
    </source>
</evidence>
<dbReference type="RefSeq" id="WP_009561977.1">
    <property type="nucleotide sequence ID" value="NZ_CCCS020000043.1"/>
</dbReference>
<dbReference type="EMBL" id="CCCS020000043">
    <property type="protein sequence ID" value="CDQ11014.1"/>
    <property type="molecule type" value="Genomic_DNA"/>
</dbReference>
<dbReference type="HAMAP" id="MF_00984">
    <property type="entry name" value="SSB"/>
    <property type="match status" value="1"/>
</dbReference>
<evidence type="ECO:0000313" key="7">
    <source>
        <dbReference type="Proteomes" id="UP000193925"/>
    </source>
</evidence>
<comment type="subunit">
    <text evidence="2">Homotetramer.</text>
</comment>
<dbReference type="NCBIfam" id="TIGR00621">
    <property type="entry name" value="ssb"/>
    <property type="match status" value="1"/>
</dbReference>
<reference evidence="4" key="1">
    <citation type="submission" date="2014-03" db="EMBL/GenBank/DDBJ databases">
        <authorList>
            <person name="Genoscope - CEA"/>
        </authorList>
    </citation>
    <scope>NUCLEOTIDE SEQUENCE [LARGE SCALE GENOMIC DNA]</scope>
    <source>
        <strain evidence="4">CF27</strain>
    </source>
</reference>
<reference evidence="5 8" key="3">
    <citation type="submission" date="2017-03" db="EMBL/GenBank/DDBJ databases">
        <title>Lifting the veil on microbial sulfur biogeochemistry in mining wastewaters.</title>
        <authorList>
            <person name="Kantor R.S."/>
            <person name="Colenbrander Nelson T."/>
            <person name="Marshall S."/>
            <person name="Bennett D."/>
            <person name="Apte S."/>
            <person name="Camacho D."/>
            <person name="Thomas B.C."/>
            <person name="Warren L.A."/>
            <person name="Banfield J.F."/>
        </authorList>
    </citation>
    <scope>NUCLEOTIDE SEQUENCE [LARGE SCALE GENOMIC DNA]</scope>
    <source>
        <strain evidence="5">21-59-9</strain>
    </source>
</reference>
<dbReference type="PROSITE" id="PS50935">
    <property type="entry name" value="SSB"/>
    <property type="match status" value="1"/>
</dbReference>
<dbReference type="Proteomes" id="UP000193925">
    <property type="component" value="Chromosome AFERRI"/>
</dbReference>
<dbReference type="PANTHER" id="PTHR10302">
    <property type="entry name" value="SINGLE-STRANDED DNA-BINDING PROTEIN"/>
    <property type="match status" value="1"/>
</dbReference>
<dbReference type="InterPro" id="IPR011344">
    <property type="entry name" value="ssDNA-bd"/>
</dbReference>
<dbReference type="GO" id="GO:0009295">
    <property type="term" value="C:nucleoid"/>
    <property type="evidence" value="ECO:0007669"/>
    <property type="project" value="TreeGrafter"/>
</dbReference>